<dbReference type="InterPro" id="IPR011705">
    <property type="entry name" value="BACK"/>
</dbReference>
<dbReference type="EMBL" id="NBIV01000175">
    <property type="protein sequence ID" value="PXF42157.1"/>
    <property type="molecule type" value="Genomic_DNA"/>
</dbReference>
<dbReference type="PANTHER" id="PTHR46093:SF18">
    <property type="entry name" value="FIBRONECTIN TYPE-III DOMAIN-CONTAINING PROTEIN"/>
    <property type="match status" value="1"/>
</dbReference>
<dbReference type="AlphaFoldDB" id="A0A2V3IJA1"/>
<evidence type="ECO:0000256" key="2">
    <source>
        <dbReference type="ARBA" id="ARBA00022737"/>
    </source>
</evidence>
<dbReference type="OrthoDB" id="10251809at2759"/>
<gene>
    <name evidence="5" type="ORF">BWQ96_08135</name>
</gene>
<accession>A0A2V3IJA1</accession>
<feature type="region of interest" description="Disordered" evidence="3">
    <location>
        <begin position="1"/>
        <end position="30"/>
    </location>
</feature>
<sequence length="644" mass="72488">MQRHSEPTLRNGNDADCSNRNPPPPTDARPEWVVKESIDDPIPCARAGHSLATLDDKIYLFGGYCEYGAVEELHESNEIQEVLIGDAHHFNSLHEYSTQTKKWRCLHPGGDPRIHARVVPRERRHASLVVYSRSLFLYGGFDRDDHVLSDLWEFSISEKKWIFVSGNPDRCPYAVYEPVPSTVRMQVPVARAEHTAVVHRHRMIVFGGYDGKKKLNDTFVYDFTTRKWSCPFSSRQGAPNRRCKHSAVLYKDKMFVVGGFQYKDGDNYALTDIHALDLTSFTWSNFKIDESAPQALQGHKAVVCGNSMYILGGKVRPRNARHSMPTSTSNHSSPVGIIPSNTHASTPHIVTIAPFLTQNNTSQAPLDCSPVDTRSSGLNYVVFRYAFESNRWFLLRTSGIPPKPRQLHAAVAVQTSDSKCSVFVFGGTDRSKQRFYNDLVELRGVSSPTGYSMQSCQTCCSTKTLLDNEMFSDVKFVVEGKTIHAHRCILYARSEYFRSMFESSMRETSATDIPIPDVSYDVFLGVMEYLYSGDVRITNGQMALELLKAADMFRMEGLKSKCAEKVEQGVTAQNAAFICQVADTHNTSNLKNFCITYIVQSFKEVIKSESFQNLMRQDPGGLGREILEAFSDSTPYVGIKRART</sequence>
<dbReference type="Pfam" id="PF07707">
    <property type="entry name" value="BACK"/>
    <property type="match status" value="1"/>
</dbReference>
<evidence type="ECO:0000313" key="5">
    <source>
        <dbReference type="EMBL" id="PXF42157.1"/>
    </source>
</evidence>
<keyword evidence="2" id="KW-0677">Repeat</keyword>
<dbReference type="Pfam" id="PF00651">
    <property type="entry name" value="BTB"/>
    <property type="match status" value="1"/>
</dbReference>
<dbReference type="Proteomes" id="UP000247409">
    <property type="component" value="Unassembled WGS sequence"/>
</dbReference>
<keyword evidence="6" id="KW-1185">Reference proteome</keyword>
<keyword evidence="1" id="KW-0880">Kelch repeat</keyword>
<dbReference type="InterPro" id="IPR015915">
    <property type="entry name" value="Kelch-typ_b-propeller"/>
</dbReference>
<dbReference type="Gene3D" id="3.30.710.10">
    <property type="entry name" value="Potassium Channel Kv1.1, Chain A"/>
    <property type="match status" value="1"/>
</dbReference>
<evidence type="ECO:0000259" key="4">
    <source>
        <dbReference type="PROSITE" id="PS50097"/>
    </source>
</evidence>
<evidence type="ECO:0000256" key="1">
    <source>
        <dbReference type="ARBA" id="ARBA00022441"/>
    </source>
</evidence>
<evidence type="ECO:0000256" key="3">
    <source>
        <dbReference type="SAM" id="MobiDB-lite"/>
    </source>
</evidence>
<proteinExistence type="predicted"/>
<dbReference type="PANTHER" id="PTHR46093">
    <property type="entry name" value="ACYL-COA-BINDING DOMAIN-CONTAINING PROTEIN 5"/>
    <property type="match status" value="1"/>
</dbReference>
<feature type="domain" description="BTB" evidence="4">
    <location>
        <begin position="472"/>
        <end position="539"/>
    </location>
</feature>
<organism evidence="5 6">
    <name type="scientific">Gracilariopsis chorda</name>
    <dbReference type="NCBI Taxonomy" id="448386"/>
    <lineage>
        <taxon>Eukaryota</taxon>
        <taxon>Rhodophyta</taxon>
        <taxon>Florideophyceae</taxon>
        <taxon>Rhodymeniophycidae</taxon>
        <taxon>Gracilariales</taxon>
        <taxon>Gracilariaceae</taxon>
        <taxon>Gracilariopsis</taxon>
    </lineage>
</organism>
<comment type="caution">
    <text evidence="5">The sequence shown here is derived from an EMBL/GenBank/DDBJ whole genome shotgun (WGS) entry which is preliminary data.</text>
</comment>
<dbReference type="STRING" id="448386.A0A2V3IJA1"/>
<feature type="compositionally biased region" description="Polar residues" evidence="3">
    <location>
        <begin position="8"/>
        <end position="20"/>
    </location>
</feature>
<dbReference type="SMART" id="SM00225">
    <property type="entry name" value="BTB"/>
    <property type="match status" value="1"/>
</dbReference>
<dbReference type="Pfam" id="PF24681">
    <property type="entry name" value="Kelch_KLHDC2_KLHL20_DRC7"/>
    <property type="match status" value="2"/>
</dbReference>
<dbReference type="SUPFAM" id="SSF54695">
    <property type="entry name" value="POZ domain"/>
    <property type="match status" value="1"/>
</dbReference>
<dbReference type="CDD" id="cd14733">
    <property type="entry name" value="BACK"/>
    <property type="match status" value="1"/>
</dbReference>
<dbReference type="InterPro" id="IPR000210">
    <property type="entry name" value="BTB/POZ_dom"/>
</dbReference>
<dbReference type="Gene3D" id="2.120.10.80">
    <property type="entry name" value="Kelch-type beta propeller"/>
    <property type="match status" value="2"/>
</dbReference>
<dbReference type="SUPFAM" id="SSF117281">
    <property type="entry name" value="Kelch motif"/>
    <property type="match status" value="2"/>
</dbReference>
<dbReference type="PROSITE" id="PS50097">
    <property type="entry name" value="BTB"/>
    <property type="match status" value="1"/>
</dbReference>
<protein>
    <recommendedName>
        <fullName evidence="4">BTB domain-containing protein</fullName>
    </recommendedName>
</protein>
<reference evidence="5 6" key="1">
    <citation type="journal article" date="2018" name="Mol. Biol. Evol.">
        <title>Analysis of the draft genome of the red seaweed Gracilariopsis chorda provides insights into genome size evolution in Rhodophyta.</title>
        <authorList>
            <person name="Lee J."/>
            <person name="Yang E.C."/>
            <person name="Graf L."/>
            <person name="Yang J.H."/>
            <person name="Qiu H."/>
            <person name="Zel Zion U."/>
            <person name="Chan C.X."/>
            <person name="Stephens T.G."/>
            <person name="Weber A.P.M."/>
            <person name="Boo G.H."/>
            <person name="Boo S.M."/>
            <person name="Kim K.M."/>
            <person name="Shin Y."/>
            <person name="Jung M."/>
            <person name="Lee S.J."/>
            <person name="Yim H.S."/>
            <person name="Lee J.H."/>
            <person name="Bhattacharya D."/>
            <person name="Yoon H.S."/>
        </authorList>
    </citation>
    <scope>NUCLEOTIDE SEQUENCE [LARGE SCALE GENOMIC DNA]</scope>
    <source>
        <strain evidence="5 6">SKKU-2015</strain>
        <tissue evidence="5">Whole body</tissue>
    </source>
</reference>
<name>A0A2V3IJA1_9FLOR</name>
<dbReference type="InterPro" id="IPR011333">
    <property type="entry name" value="SKP1/BTB/POZ_sf"/>
</dbReference>
<dbReference type="Gene3D" id="1.25.40.420">
    <property type="match status" value="1"/>
</dbReference>
<evidence type="ECO:0000313" key="6">
    <source>
        <dbReference type="Proteomes" id="UP000247409"/>
    </source>
</evidence>